<sequence>MRGCGGEVLTWRCWIWRRHCVVDVVCYWLSSIRDSLTAYKSVE</sequence>
<name>A0A392SHU3_9FABA</name>
<accession>A0A392SHU3</accession>
<dbReference type="EMBL" id="LXQA010386933">
    <property type="protein sequence ID" value="MCI48463.1"/>
    <property type="molecule type" value="Genomic_DNA"/>
</dbReference>
<evidence type="ECO:0000313" key="2">
    <source>
        <dbReference type="Proteomes" id="UP000265520"/>
    </source>
</evidence>
<feature type="non-terminal residue" evidence="1">
    <location>
        <position position="43"/>
    </location>
</feature>
<proteinExistence type="predicted"/>
<evidence type="ECO:0000313" key="1">
    <source>
        <dbReference type="EMBL" id="MCI48463.1"/>
    </source>
</evidence>
<dbReference type="Proteomes" id="UP000265520">
    <property type="component" value="Unassembled WGS sequence"/>
</dbReference>
<keyword evidence="2" id="KW-1185">Reference proteome</keyword>
<organism evidence="1 2">
    <name type="scientific">Trifolium medium</name>
    <dbReference type="NCBI Taxonomy" id="97028"/>
    <lineage>
        <taxon>Eukaryota</taxon>
        <taxon>Viridiplantae</taxon>
        <taxon>Streptophyta</taxon>
        <taxon>Embryophyta</taxon>
        <taxon>Tracheophyta</taxon>
        <taxon>Spermatophyta</taxon>
        <taxon>Magnoliopsida</taxon>
        <taxon>eudicotyledons</taxon>
        <taxon>Gunneridae</taxon>
        <taxon>Pentapetalae</taxon>
        <taxon>rosids</taxon>
        <taxon>fabids</taxon>
        <taxon>Fabales</taxon>
        <taxon>Fabaceae</taxon>
        <taxon>Papilionoideae</taxon>
        <taxon>50 kb inversion clade</taxon>
        <taxon>NPAAA clade</taxon>
        <taxon>Hologalegina</taxon>
        <taxon>IRL clade</taxon>
        <taxon>Trifolieae</taxon>
        <taxon>Trifolium</taxon>
    </lineage>
</organism>
<reference evidence="1 2" key="1">
    <citation type="journal article" date="2018" name="Front. Plant Sci.">
        <title>Red Clover (Trifolium pratense) and Zigzag Clover (T. medium) - A Picture of Genomic Similarities and Differences.</title>
        <authorList>
            <person name="Dluhosova J."/>
            <person name="Istvanek J."/>
            <person name="Nedelnik J."/>
            <person name="Repkova J."/>
        </authorList>
    </citation>
    <scope>NUCLEOTIDE SEQUENCE [LARGE SCALE GENOMIC DNA]</scope>
    <source>
        <strain evidence="2">cv. 10/8</strain>
        <tissue evidence="1">Leaf</tissue>
    </source>
</reference>
<protein>
    <submittedName>
        <fullName evidence="1">Uncharacterized protein</fullName>
    </submittedName>
</protein>
<dbReference type="AlphaFoldDB" id="A0A392SHU3"/>
<comment type="caution">
    <text evidence="1">The sequence shown here is derived from an EMBL/GenBank/DDBJ whole genome shotgun (WGS) entry which is preliminary data.</text>
</comment>